<dbReference type="RefSeq" id="WP_192006932.1">
    <property type="nucleotide sequence ID" value="NZ_JACYTQ010000001.1"/>
</dbReference>
<evidence type="ECO:0000256" key="1">
    <source>
        <dbReference type="SAM" id="Phobius"/>
    </source>
</evidence>
<feature type="transmembrane region" description="Helical" evidence="1">
    <location>
        <begin position="6"/>
        <end position="23"/>
    </location>
</feature>
<dbReference type="Pfam" id="PF03597">
    <property type="entry name" value="FixS"/>
    <property type="match status" value="1"/>
</dbReference>
<dbReference type="PANTHER" id="PTHR41532">
    <property type="entry name" value="FIXS PROTEIN"/>
    <property type="match status" value="1"/>
</dbReference>
<protein>
    <submittedName>
        <fullName evidence="2">Cbb3-type cytochrome oxidase assembly protein CcoS</fullName>
    </submittedName>
</protein>
<name>A0ABR9AHR0_9BACT</name>
<comment type="caution">
    <text evidence="2">The sequence shown here is derived from an EMBL/GenBank/DDBJ whole genome shotgun (WGS) entry which is preliminary data.</text>
</comment>
<keyword evidence="1" id="KW-0812">Transmembrane</keyword>
<evidence type="ECO:0000313" key="3">
    <source>
        <dbReference type="Proteomes" id="UP000647133"/>
    </source>
</evidence>
<dbReference type="NCBIfam" id="TIGR00847">
    <property type="entry name" value="ccoS"/>
    <property type="match status" value="1"/>
</dbReference>
<evidence type="ECO:0000313" key="2">
    <source>
        <dbReference type="EMBL" id="MBD8487144.1"/>
    </source>
</evidence>
<dbReference type="InterPro" id="IPR004714">
    <property type="entry name" value="Cyt_oxidase_maturation_cbb3"/>
</dbReference>
<organism evidence="2 3">
    <name type="scientific">Echinicola arenosa</name>
    <dbReference type="NCBI Taxonomy" id="2774144"/>
    <lineage>
        <taxon>Bacteria</taxon>
        <taxon>Pseudomonadati</taxon>
        <taxon>Bacteroidota</taxon>
        <taxon>Cytophagia</taxon>
        <taxon>Cytophagales</taxon>
        <taxon>Cyclobacteriaceae</taxon>
        <taxon>Echinicola</taxon>
    </lineage>
</organism>
<reference evidence="2 3" key="1">
    <citation type="submission" date="2020-09" db="EMBL/GenBank/DDBJ databases">
        <title>Echinicola sp. CAU 1574 isolated from sand of Sido Beach.</title>
        <authorList>
            <person name="Kim W."/>
        </authorList>
    </citation>
    <scope>NUCLEOTIDE SEQUENCE [LARGE SCALE GENOMIC DNA]</scope>
    <source>
        <strain evidence="2 3">CAU 1574</strain>
    </source>
</reference>
<keyword evidence="1" id="KW-0472">Membrane</keyword>
<dbReference type="EMBL" id="JACYTQ010000001">
    <property type="protein sequence ID" value="MBD8487144.1"/>
    <property type="molecule type" value="Genomic_DNA"/>
</dbReference>
<accession>A0ABR9AHR0</accession>
<dbReference type="Proteomes" id="UP000647133">
    <property type="component" value="Unassembled WGS sequence"/>
</dbReference>
<proteinExistence type="predicted"/>
<keyword evidence="3" id="KW-1185">Reference proteome</keyword>
<dbReference type="PANTHER" id="PTHR41532:SF1">
    <property type="entry name" value="FIXS PROTEIN"/>
    <property type="match status" value="1"/>
</dbReference>
<gene>
    <name evidence="2" type="primary">ccoS</name>
    <name evidence="2" type="ORF">IFO69_00150</name>
</gene>
<sequence length="61" mass="7011">MEVIFILIGISLLLAIGFLFLFIRAMRKGQYDDTYTPSVRILFDKAKDNKSNKDKPSTKTK</sequence>
<keyword evidence="1" id="KW-1133">Transmembrane helix</keyword>